<protein>
    <submittedName>
        <fullName evidence="1">Uncharacterized protein</fullName>
    </submittedName>
</protein>
<evidence type="ECO:0000313" key="1">
    <source>
        <dbReference type="EMBL" id="QHU00910.1"/>
    </source>
</evidence>
<dbReference type="AlphaFoldDB" id="A0A6C0J7R0"/>
<sequence>MSVKPIPIKVIKKECLEYKIFLKCRKKKIVIRGNTENLNNLIIFRETGKYIYDESYYARKFLDNFLYKIGRVSIDTSEPLNIDDPVTSVNVNAIPKSHYFEVYENGSYIYDIRSLNECKNIKYNYFTNTVLSDDTINRINRKNKWMIKYGYPHTFDKEDNNTMLIDQLTINVCSHINTYHYMDQLWFDKLNLTQYKLLYNTLNEIWNYRLNLSDAKKKELMPPNGVLCPNPEQINLYTKHMINKLQREILLFVDMLVKNHEGSLYFMLALVTVSAEAATTYPDLYQIVI</sequence>
<name>A0A6C0J7R0_9ZZZZ</name>
<dbReference type="EMBL" id="MN740331">
    <property type="protein sequence ID" value="QHU00910.1"/>
    <property type="molecule type" value="Genomic_DNA"/>
</dbReference>
<accession>A0A6C0J7R0</accession>
<organism evidence="1">
    <name type="scientific">viral metagenome</name>
    <dbReference type="NCBI Taxonomy" id="1070528"/>
    <lineage>
        <taxon>unclassified sequences</taxon>
        <taxon>metagenomes</taxon>
        <taxon>organismal metagenomes</taxon>
    </lineage>
</organism>
<proteinExistence type="predicted"/>
<reference evidence="1" key="1">
    <citation type="journal article" date="2020" name="Nature">
        <title>Giant virus diversity and host interactions through global metagenomics.</title>
        <authorList>
            <person name="Schulz F."/>
            <person name="Roux S."/>
            <person name="Paez-Espino D."/>
            <person name="Jungbluth S."/>
            <person name="Walsh D.A."/>
            <person name="Denef V.J."/>
            <person name="McMahon K.D."/>
            <person name="Konstantinidis K.T."/>
            <person name="Eloe-Fadrosh E.A."/>
            <person name="Kyrpides N.C."/>
            <person name="Woyke T."/>
        </authorList>
    </citation>
    <scope>NUCLEOTIDE SEQUENCE</scope>
    <source>
        <strain evidence="1">GVMAG-M-3300025860-20</strain>
    </source>
</reference>